<accession>A0ABU3T2E7</accession>
<dbReference type="RefSeq" id="WP_316027887.1">
    <property type="nucleotide sequence ID" value="NZ_JAWDIO010000002.1"/>
</dbReference>
<organism evidence="1 2">
    <name type="scientific">Paraglaciecola aquimarina</name>
    <dbReference type="NCBI Taxonomy" id="1235557"/>
    <lineage>
        <taxon>Bacteria</taxon>
        <taxon>Pseudomonadati</taxon>
        <taxon>Pseudomonadota</taxon>
        <taxon>Gammaproteobacteria</taxon>
        <taxon>Alteromonadales</taxon>
        <taxon>Alteromonadaceae</taxon>
        <taxon>Paraglaciecola</taxon>
    </lineage>
</organism>
<evidence type="ECO:0000313" key="1">
    <source>
        <dbReference type="EMBL" id="MDU0356402.1"/>
    </source>
</evidence>
<protein>
    <submittedName>
        <fullName evidence="1">Uncharacterized protein</fullName>
    </submittedName>
</protein>
<proteinExistence type="predicted"/>
<gene>
    <name evidence="1" type="ORF">RS130_23140</name>
</gene>
<name>A0ABU3T2E7_9ALTE</name>
<keyword evidence="2" id="KW-1185">Reference proteome</keyword>
<comment type="caution">
    <text evidence="1">The sequence shown here is derived from an EMBL/GenBank/DDBJ whole genome shotgun (WGS) entry which is preliminary data.</text>
</comment>
<dbReference type="EMBL" id="JAWDIO010000002">
    <property type="protein sequence ID" value="MDU0356402.1"/>
    <property type="molecule type" value="Genomic_DNA"/>
</dbReference>
<reference evidence="1 2" key="1">
    <citation type="submission" date="2023-10" db="EMBL/GenBank/DDBJ databases">
        <title>Glaciecola aquimarina strain GGW-M5 nov., isolated from a coastal seawater.</title>
        <authorList>
            <person name="Bayburt H."/>
            <person name="Kim J.M."/>
            <person name="Choi B.J."/>
            <person name="Jeon C.O."/>
        </authorList>
    </citation>
    <scope>NUCLEOTIDE SEQUENCE [LARGE SCALE GENOMIC DNA]</scope>
    <source>
        <strain evidence="1 2">KCTC 32108</strain>
    </source>
</reference>
<evidence type="ECO:0000313" key="2">
    <source>
        <dbReference type="Proteomes" id="UP001247805"/>
    </source>
</evidence>
<sequence length="128" mass="14522">MTDHLYHHKQQVFTTKAIYRELHRPASSLDNAPVANDHSTTVLFNDLVQLVLGNTQLDSNAIMLQINQSLTLRRQYIRLLKTLAFANSPVQAAASSTMTQISKRNSAEFELLFKPDKQFLGKCTLYLT</sequence>
<dbReference type="Proteomes" id="UP001247805">
    <property type="component" value="Unassembled WGS sequence"/>
</dbReference>